<evidence type="ECO:0000256" key="1">
    <source>
        <dbReference type="ARBA" id="ARBA00004651"/>
    </source>
</evidence>
<protein>
    <submittedName>
        <fullName evidence="8">Uncharacterized protein LOC127752386</fullName>
    </submittedName>
</protein>
<name>A0A9C6XE74_FRAOC</name>
<dbReference type="GO" id="GO:0005886">
    <property type="term" value="C:plasma membrane"/>
    <property type="evidence" value="ECO:0007669"/>
    <property type="project" value="UniProtKB-SubCell"/>
</dbReference>
<keyword evidence="5 6" id="KW-0472">Membrane</keyword>
<organism evidence="7 8">
    <name type="scientific">Frankliniella occidentalis</name>
    <name type="common">Western flower thrips</name>
    <name type="synonym">Euthrips occidentalis</name>
    <dbReference type="NCBI Taxonomy" id="133901"/>
    <lineage>
        <taxon>Eukaryota</taxon>
        <taxon>Metazoa</taxon>
        <taxon>Ecdysozoa</taxon>
        <taxon>Arthropoda</taxon>
        <taxon>Hexapoda</taxon>
        <taxon>Insecta</taxon>
        <taxon>Pterygota</taxon>
        <taxon>Neoptera</taxon>
        <taxon>Paraneoptera</taxon>
        <taxon>Thysanoptera</taxon>
        <taxon>Terebrantia</taxon>
        <taxon>Thripoidea</taxon>
        <taxon>Thripidae</taxon>
        <taxon>Frankliniella</taxon>
    </lineage>
</organism>
<evidence type="ECO:0000313" key="7">
    <source>
        <dbReference type="Proteomes" id="UP000504606"/>
    </source>
</evidence>
<feature type="transmembrane region" description="Helical" evidence="6">
    <location>
        <begin position="6"/>
        <end position="28"/>
    </location>
</feature>
<gene>
    <name evidence="8" type="primary">LOC127752386</name>
</gene>
<dbReference type="Proteomes" id="UP000504606">
    <property type="component" value="Unplaced"/>
</dbReference>
<keyword evidence="7" id="KW-1185">Reference proteome</keyword>
<dbReference type="GeneID" id="127752386"/>
<dbReference type="AlphaFoldDB" id="A0A9C6XE74"/>
<proteinExistence type="predicted"/>
<evidence type="ECO:0000313" key="8">
    <source>
        <dbReference type="RefSeq" id="XP_052133658.1"/>
    </source>
</evidence>
<accession>A0A9C6XE74</accession>
<reference evidence="8" key="1">
    <citation type="submission" date="2025-08" db="UniProtKB">
        <authorList>
            <consortium name="RefSeq"/>
        </authorList>
    </citation>
    <scope>IDENTIFICATION</scope>
    <source>
        <tissue evidence="8">Whole organism</tissue>
    </source>
</reference>
<dbReference type="RefSeq" id="XP_052133658.1">
    <property type="nucleotide sequence ID" value="XM_052277698.1"/>
</dbReference>
<comment type="subcellular location">
    <subcellularLocation>
        <location evidence="1">Cell membrane</location>
        <topology evidence="1">Multi-pass membrane protein</topology>
    </subcellularLocation>
</comment>
<evidence type="ECO:0000256" key="6">
    <source>
        <dbReference type="SAM" id="Phobius"/>
    </source>
</evidence>
<evidence type="ECO:0000256" key="2">
    <source>
        <dbReference type="ARBA" id="ARBA00022475"/>
    </source>
</evidence>
<keyword evidence="3 6" id="KW-0812">Transmembrane</keyword>
<evidence type="ECO:0000256" key="5">
    <source>
        <dbReference type="ARBA" id="ARBA00023136"/>
    </source>
</evidence>
<keyword evidence="4 6" id="KW-1133">Transmembrane helix</keyword>
<keyword evidence="2" id="KW-1003">Cell membrane</keyword>
<dbReference type="GO" id="GO:0050909">
    <property type="term" value="P:sensory perception of taste"/>
    <property type="evidence" value="ECO:0007669"/>
    <property type="project" value="InterPro"/>
</dbReference>
<evidence type="ECO:0000256" key="4">
    <source>
        <dbReference type="ARBA" id="ARBA00022989"/>
    </source>
</evidence>
<evidence type="ECO:0000256" key="3">
    <source>
        <dbReference type="ARBA" id="ARBA00022692"/>
    </source>
</evidence>
<sequence length="265" mass="28506">MPPLRFHGWFVAAASTMAGLLVAKHALIWQAQRKGNLANFIEFLASFITLSFDSLVFLLCNCAQDKLHEVNTRLGDVDNVVPELRPLVLESAARQYELTADQVGALGTAGAMGVPLACNSVRHRVKLVTDSFVVYRSVENFGTQHAGTLAALCMNLANGASRIVAHSMAGDMLYQESKRTLSVLGAVDASRWPEREILLVERILRNSKRGISLSMGGLATMDHGFLLSVIGSTITYLVVLVQYKDPALQSALNATAANASGALPP</sequence>
<dbReference type="Pfam" id="PF08395">
    <property type="entry name" value="7tm_7"/>
    <property type="match status" value="1"/>
</dbReference>
<dbReference type="KEGG" id="foc:127752386"/>
<dbReference type="InterPro" id="IPR013604">
    <property type="entry name" value="7TM_chemorcpt"/>
</dbReference>
<feature type="transmembrane region" description="Helical" evidence="6">
    <location>
        <begin position="40"/>
        <end position="59"/>
    </location>
</feature>